<feature type="transmembrane region" description="Helical" evidence="9">
    <location>
        <begin position="353"/>
        <end position="377"/>
    </location>
</feature>
<dbReference type="InterPro" id="IPR000515">
    <property type="entry name" value="MetI-like"/>
</dbReference>
<comment type="caution">
    <text evidence="12">The sequence shown here is derived from an EMBL/GenBank/DDBJ whole genome shotgun (WGS) entry which is preliminary data.</text>
</comment>
<proteinExistence type="inferred from homology"/>
<evidence type="ECO:0000256" key="2">
    <source>
        <dbReference type="ARBA" id="ARBA00007069"/>
    </source>
</evidence>
<organism evidence="12 13">
    <name type="scientific">Stutzerimonas stutzeri</name>
    <name type="common">Pseudomonas stutzeri</name>
    <dbReference type="NCBI Taxonomy" id="316"/>
    <lineage>
        <taxon>Bacteria</taxon>
        <taxon>Pseudomonadati</taxon>
        <taxon>Pseudomonadota</taxon>
        <taxon>Gammaproteobacteria</taxon>
        <taxon>Pseudomonadales</taxon>
        <taxon>Pseudomonadaceae</taxon>
        <taxon>Stutzerimonas</taxon>
    </lineage>
</organism>
<keyword evidence="6 9" id="KW-0812">Transmembrane</keyword>
<dbReference type="PROSITE" id="PS50928">
    <property type="entry name" value="ABC_TM1"/>
    <property type="match status" value="1"/>
</dbReference>
<feature type="transmembrane region" description="Helical" evidence="9">
    <location>
        <begin position="441"/>
        <end position="462"/>
    </location>
</feature>
<gene>
    <name evidence="12" type="primary">pstA</name>
    <name evidence="12" type="ORF">CXK94_11335</name>
</gene>
<evidence type="ECO:0000256" key="4">
    <source>
        <dbReference type="ARBA" id="ARBA00022448"/>
    </source>
</evidence>
<evidence type="ECO:0000313" key="12">
    <source>
        <dbReference type="EMBL" id="PNG09613.1"/>
    </source>
</evidence>
<accession>A0A2N8T4G8</accession>
<keyword evidence="7 9" id="KW-1133">Transmembrane helix</keyword>
<dbReference type="PANTHER" id="PTHR43470">
    <property type="entry name" value="PHOSPHATE TRANSPORT SYSTEM PERMEASE PROTEIN PSTA-RELATED"/>
    <property type="match status" value="1"/>
</dbReference>
<feature type="transmembrane region" description="Helical" evidence="9">
    <location>
        <begin position="304"/>
        <end position="333"/>
    </location>
</feature>
<feature type="domain" description="ABC transmembrane type-1" evidence="11">
    <location>
        <begin position="308"/>
        <end position="540"/>
    </location>
</feature>
<dbReference type="GO" id="GO:0005315">
    <property type="term" value="F:phosphate transmembrane transporter activity"/>
    <property type="evidence" value="ECO:0007669"/>
    <property type="project" value="InterPro"/>
</dbReference>
<evidence type="ECO:0000256" key="9">
    <source>
        <dbReference type="RuleBase" id="RU363043"/>
    </source>
</evidence>
<dbReference type="Pfam" id="PF00528">
    <property type="entry name" value="BPD_transp_1"/>
    <property type="match status" value="1"/>
</dbReference>
<dbReference type="GO" id="GO:0005886">
    <property type="term" value="C:plasma membrane"/>
    <property type="evidence" value="ECO:0007669"/>
    <property type="project" value="UniProtKB-SubCell"/>
</dbReference>
<dbReference type="SUPFAM" id="SSF161098">
    <property type="entry name" value="MetI-like"/>
    <property type="match status" value="1"/>
</dbReference>
<keyword evidence="5 9" id="KW-1003">Cell membrane</keyword>
<dbReference type="CDD" id="cd06261">
    <property type="entry name" value="TM_PBP2"/>
    <property type="match status" value="1"/>
</dbReference>
<protein>
    <recommendedName>
        <fullName evidence="3 9">Phosphate transport system permease protein PstA</fullName>
    </recommendedName>
</protein>
<dbReference type="GO" id="GO:0035435">
    <property type="term" value="P:phosphate ion transmembrane transport"/>
    <property type="evidence" value="ECO:0007669"/>
    <property type="project" value="InterPro"/>
</dbReference>
<dbReference type="EMBL" id="POUT01000005">
    <property type="protein sequence ID" value="PNG09613.1"/>
    <property type="molecule type" value="Genomic_DNA"/>
</dbReference>
<dbReference type="NCBIfam" id="TIGR00974">
    <property type="entry name" value="3a0107s02c"/>
    <property type="match status" value="1"/>
</dbReference>
<evidence type="ECO:0000256" key="10">
    <source>
        <dbReference type="SAM" id="Coils"/>
    </source>
</evidence>
<evidence type="ECO:0000256" key="6">
    <source>
        <dbReference type="ARBA" id="ARBA00022692"/>
    </source>
</evidence>
<dbReference type="RefSeq" id="WP_102894424.1">
    <property type="nucleotide sequence ID" value="NZ_JAMOHU010000005.1"/>
</dbReference>
<feature type="coiled-coil region" evidence="10">
    <location>
        <begin position="215"/>
        <end position="242"/>
    </location>
</feature>
<name>A0A2N8T4G8_STUST</name>
<evidence type="ECO:0000313" key="13">
    <source>
        <dbReference type="Proteomes" id="UP000236023"/>
    </source>
</evidence>
<evidence type="ECO:0000256" key="7">
    <source>
        <dbReference type="ARBA" id="ARBA00022989"/>
    </source>
</evidence>
<keyword evidence="10" id="KW-0175">Coiled coil</keyword>
<keyword evidence="4" id="KW-0813">Transport</keyword>
<feature type="transmembrane region" description="Helical" evidence="9">
    <location>
        <begin position="397"/>
        <end position="420"/>
    </location>
</feature>
<evidence type="ECO:0000256" key="8">
    <source>
        <dbReference type="ARBA" id="ARBA00023136"/>
    </source>
</evidence>
<feature type="transmembrane region" description="Helical" evidence="9">
    <location>
        <begin position="521"/>
        <end position="543"/>
    </location>
</feature>
<dbReference type="InterPro" id="IPR035906">
    <property type="entry name" value="MetI-like_sf"/>
</dbReference>
<evidence type="ECO:0000259" key="11">
    <source>
        <dbReference type="PROSITE" id="PS50928"/>
    </source>
</evidence>
<dbReference type="Gene3D" id="1.10.3720.10">
    <property type="entry name" value="MetI-like"/>
    <property type="match status" value="1"/>
</dbReference>
<sequence length="556" mass="61339">MKKDSLNTWVKSGTPWIWMNAGAVSIAVIMTLGLLAVIAVRGLAHFWPADVIVAEYQMPGSEPRLLAGEVVQAEEVPRARLAASGLPVNVEGGEFMTRELLKVGNREVYGADFSWIVGEWLSDSRKPADLMVLERREWGNFYGYLLNVKEGGQLVAEGEGAWAELQRRIDRVAALYAQISRVEKTDIGRINHGLERLRLKTRKLELDDRLDVATQAELDAERAQWDAEYRLLEEKLVALQQQFNRDSIGVRTADGREQEISLGKVVRAFQPNAMSTLDKLGFYFAKLWEFISDDPREANTEGGVFPAIFGTVLMTLIMAVIVTPFGVIAAVYLREYAKQGLLTRIIRIAVNNLAGVPSIVYGVFGLGFFVYVLGGSLDRLFYPEAAPAPVFGTPGLMWASLTLAILTLPVVIVATEEGLARIPRMIREGSLALGATKSETLWKVVLPMASPAMMTGLILAVARAAGEVAPLMLVGVVKLAPNLPLNGNYPYLHLDQKIMHLGFHIYDVGFQSPNVEAARPLVYATALLLVLVIAALNFSAIYIRNHLREKYKALDH</sequence>
<keyword evidence="8 9" id="KW-0472">Membrane</keyword>
<feature type="transmembrane region" description="Helical" evidence="9">
    <location>
        <begin position="21"/>
        <end position="47"/>
    </location>
</feature>
<reference evidence="12 13" key="1">
    <citation type="submission" date="2018-01" db="EMBL/GenBank/DDBJ databases">
        <title>Denitrification phenotypes of diverse strains of Pseudomonas stutzeri.</title>
        <authorList>
            <person name="Milligan D.A."/>
            <person name="Bergaust L."/>
            <person name="Bakken L.R."/>
            <person name="Frostegard A."/>
        </authorList>
    </citation>
    <scope>NUCLEOTIDE SEQUENCE [LARGE SCALE GENOMIC DNA]</scope>
    <source>
        <strain evidence="12 13">24a75</strain>
    </source>
</reference>
<dbReference type="AlphaFoldDB" id="A0A2N8T4G8"/>
<dbReference type="InterPro" id="IPR005672">
    <property type="entry name" value="Phosphate_PstA"/>
</dbReference>
<evidence type="ECO:0000256" key="3">
    <source>
        <dbReference type="ARBA" id="ARBA00016864"/>
    </source>
</evidence>
<dbReference type="Proteomes" id="UP000236023">
    <property type="component" value="Unassembled WGS sequence"/>
</dbReference>
<comment type="subcellular location">
    <subcellularLocation>
        <location evidence="9">Cell inner membrane</location>
        <topology evidence="9">Multi-pass membrane protein</topology>
    </subcellularLocation>
    <subcellularLocation>
        <location evidence="1">Cell membrane</location>
        <topology evidence="1">Multi-pass membrane protein</topology>
    </subcellularLocation>
</comment>
<evidence type="ECO:0000256" key="1">
    <source>
        <dbReference type="ARBA" id="ARBA00004651"/>
    </source>
</evidence>
<comment type="similarity">
    <text evidence="2 9">Belongs to the binding-protein-dependent transport system permease family. CysTW subfamily.</text>
</comment>
<evidence type="ECO:0000256" key="5">
    <source>
        <dbReference type="ARBA" id="ARBA00022475"/>
    </source>
</evidence>
<dbReference type="PANTHER" id="PTHR43470:SF6">
    <property type="entry name" value="PHOSPHATE TRANSPORT SYSTEM PERMEASE PROTEIN PSTA"/>
    <property type="match status" value="1"/>
</dbReference>